<dbReference type="PROSITE" id="PS50082">
    <property type="entry name" value="WD_REPEATS_2"/>
    <property type="match status" value="2"/>
</dbReference>
<dbReference type="InterPro" id="IPR050853">
    <property type="entry name" value="WD_repeat_DNA-damage-binding"/>
</dbReference>
<evidence type="ECO:0000256" key="3">
    <source>
        <dbReference type="ARBA" id="ARBA00022574"/>
    </source>
</evidence>
<dbReference type="GO" id="GO:0006974">
    <property type="term" value="P:DNA damage response"/>
    <property type="evidence" value="ECO:0007669"/>
    <property type="project" value="UniProtKB-KW"/>
</dbReference>
<comment type="caution">
    <text evidence="8">The sequence shown here is derived from an EMBL/GenBank/DDBJ whole genome shotgun (WGS) entry which is preliminary data.</text>
</comment>
<dbReference type="SMART" id="SM00320">
    <property type="entry name" value="WD40"/>
    <property type="match status" value="4"/>
</dbReference>
<proteinExistence type="inferred from homology"/>
<dbReference type="Pfam" id="PF00400">
    <property type="entry name" value="WD40"/>
    <property type="match status" value="3"/>
</dbReference>
<evidence type="ECO:0000313" key="8">
    <source>
        <dbReference type="EMBL" id="PVU96521.1"/>
    </source>
</evidence>
<dbReference type="InterPro" id="IPR015943">
    <property type="entry name" value="WD40/YVTN_repeat-like_dom_sf"/>
</dbReference>
<dbReference type="AlphaFoldDB" id="A0A2T9YW07"/>
<dbReference type="Proteomes" id="UP000245383">
    <property type="component" value="Unassembled WGS sequence"/>
</dbReference>
<gene>
    <name evidence="8" type="ORF">BB561_001129</name>
</gene>
<dbReference type="GO" id="GO:2000001">
    <property type="term" value="P:regulation of DNA damage checkpoint"/>
    <property type="evidence" value="ECO:0007669"/>
    <property type="project" value="TreeGrafter"/>
</dbReference>
<dbReference type="InterPro" id="IPR001680">
    <property type="entry name" value="WD40_rpt"/>
</dbReference>
<evidence type="ECO:0000313" key="9">
    <source>
        <dbReference type="Proteomes" id="UP000245383"/>
    </source>
</evidence>
<dbReference type="PANTHER" id="PTHR14773">
    <property type="entry name" value="WD REPEAT-CONTAINING PROTEIN 76"/>
    <property type="match status" value="1"/>
</dbReference>
<dbReference type="GO" id="GO:0005634">
    <property type="term" value="C:nucleus"/>
    <property type="evidence" value="ECO:0007669"/>
    <property type="project" value="TreeGrafter"/>
</dbReference>
<organism evidence="8 9">
    <name type="scientific">Smittium simulii</name>
    <dbReference type="NCBI Taxonomy" id="133385"/>
    <lineage>
        <taxon>Eukaryota</taxon>
        <taxon>Fungi</taxon>
        <taxon>Fungi incertae sedis</taxon>
        <taxon>Zoopagomycota</taxon>
        <taxon>Kickxellomycotina</taxon>
        <taxon>Harpellomycetes</taxon>
        <taxon>Harpellales</taxon>
        <taxon>Legeriomycetaceae</taxon>
        <taxon>Smittium</taxon>
    </lineage>
</organism>
<keyword evidence="4" id="KW-0677">Repeat</keyword>
<accession>A0A2T9YW07</accession>
<dbReference type="OrthoDB" id="9890280at2759"/>
<keyword evidence="6" id="KW-0227">DNA damage</keyword>
<feature type="compositionally biased region" description="Basic and acidic residues" evidence="7">
    <location>
        <begin position="61"/>
        <end position="71"/>
    </location>
</feature>
<sequence>MSNKYEEQRLENIRKNQEMLASLGLDKVSTTRKKPSLNKKAPGIKTESNKTQSTSINKRKNSIEAKQEPTRRSARLRGIKTEVTDELIDFDKKIKTEGESYSYSTKYSKPFIPPLDVSVGLEDIGDSEQNVKYFKIVAEQVVQKSEEITDSQNSVYEEAERHTEQKEIQEILTLKNLFSDMKIRHEEANIPIVDSRIYSLAFHPNADTESLLVCAGDKFGTLGFCRLGPSDFSLDHYKKFQTDKKSPSKMIKKEKLSNNNILEKNSKKSTNKKVNVYEQSVQPDLFSFRPHTEAISSIVIPTQSPNNVYTSAYDGTIRILDLNNPTSFNQIMKLDDDHMITSMDLQFSHGVCPLVWFTTTIGIAGFTDSREHNSTIYKHMFHNNRVHCISPNPKDKNIISTSSLDRTFRIWDIRNMFIPLESHLSAEPNIKLEQDSLSSNTQDYSANTLYDPVELDIHKERGCVTSAYFSPDGNRIVSTSFNNIVSLWSWDSKSLKVTDKQFTRHNNRTGRWLSMFRGRWHPNLELPSCFVVGNMDQSIDIFSGHSLSLVSNIKDRQRISTVPAVAVFHNKFPVIASGNASGKLSVWS</sequence>
<dbReference type="PROSITE" id="PS50294">
    <property type="entry name" value="WD_REPEATS_REGION"/>
    <property type="match status" value="1"/>
</dbReference>
<dbReference type="EMBL" id="MBFR01000030">
    <property type="protein sequence ID" value="PVU96521.1"/>
    <property type="molecule type" value="Genomic_DNA"/>
</dbReference>
<evidence type="ECO:0000256" key="1">
    <source>
        <dbReference type="ARBA" id="ARBA00005434"/>
    </source>
</evidence>
<dbReference type="InterPro" id="IPR036322">
    <property type="entry name" value="WD40_repeat_dom_sf"/>
</dbReference>
<keyword evidence="6" id="KW-0238">DNA-binding</keyword>
<keyword evidence="3 5" id="KW-0853">WD repeat</keyword>
<feature type="repeat" description="WD" evidence="5">
    <location>
        <begin position="379"/>
        <end position="415"/>
    </location>
</feature>
<dbReference type="PANTHER" id="PTHR14773:SF0">
    <property type="entry name" value="WD REPEAT-CONTAINING PROTEIN 76"/>
    <property type="match status" value="1"/>
</dbReference>
<evidence type="ECO:0000256" key="6">
    <source>
        <dbReference type="RuleBase" id="RU365004"/>
    </source>
</evidence>
<dbReference type="STRING" id="133385.A0A2T9YW07"/>
<dbReference type="Gene3D" id="2.130.10.10">
    <property type="entry name" value="YVTN repeat-like/Quinoprotein amine dehydrogenase"/>
    <property type="match status" value="1"/>
</dbReference>
<dbReference type="SUPFAM" id="SSF50978">
    <property type="entry name" value="WD40 repeat-like"/>
    <property type="match status" value="1"/>
</dbReference>
<dbReference type="GO" id="GO:0003677">
    <property type="term" value="F:DNA binding"/>
    <property type="evidence" value="ECO:0007669"/>
    <property type="project" value="UniProtKB-UniRule"/>
</dbReference>
<feature type="repeat" description="WD" evidence="5">
    <location>
        <begin position="457"/>
        <end position="498"/>
    </location>
</feature>
<comment type="function">
    <text evidence="6">DNA-binding protein that binds to both single- and double-stranded DNA. Binds preferentially to UV-damaged DNA. May be involved in DNA-metabolic processes.</text>
</comment>
<feature type="region of interest" description="Disordered" evidence="7">
    <location>
        <begin position="22"/>
        <end position="73"/>
    </location>
</feature>
<evidence type="ECO:0000256" key="7">
    <source>
        <dbReference type="SAM" id="MobiDB-lite"/>
    </source>
</evidence>
<keyword evidence="9" id="KW-1185">Reference proteome</keyword>
<reference evidence="8 9" key="1">
    <citation type="journal article" date="2018" name="MBio">
        <title>Comparative Genomics Reveals the Core Gene Toolbox for the Fungus-Insect Symbiosis.</title>
        <authorList>
            <person name="Wang Y."/>
            <person name="Stata M."/>
            <person name="Wang W."/>
            <person name="Stajich J.E."/>
            <person name="White M.M."/>
            <person name="Moncalvo J.M."/>
        </authorList>
    </citation>
    <scope>NUCLEOTIDE SEQUENCE [LARGE SCALE GENOMIC DNA]</scope>
    <source>
        <strain evidence="8 9">SWE-8-4</strain>
    </source>
</reference>
<protein>
    <recommendedName>
        <fullName evidence="2 6">DNA damage-binding protein CMR1</fullName>
    </recommendedName>
</protein>
<evidence type="ECO:0000256" key="4">
    <source>
        <dbReference type="ARBA" id="ARBA00022737"/>
    </source>
</evidence>
<comment type="similarity">
    <text evidence="1 6">Belongs to the WD repeat DDB2/WDR76 family.</text>
</comment>
<evidence type="ECO:0000256" key="2">
    <source>
        <dbReference type="ARBA" id="ARBA00021132"/>
    </source>
</evidence>
<evidence type="ECO:0000256" key="5">
    <source>
        <dbReference type="PROSITE-ProRule" id="PRU00221"/>
    </source>
</evidence>
<name>A0A2T9YW07_9FUNG</name>